<dbReference type="AlphaFoldDB" id="A0A815QXM9"/>
<evidence type="ECO:0000313" key="3">
    <source>
        <dbReference type="EMBL" id="CAF1644215.1"/>
    </source>
</evidence>
<protein>
    <submittedName>
        <fullName evidence="2">Uncharacterized protein</fullName>
    </submittedName>
</protein>
<name>A0A815QXM9_9BILA</name>
<keyword evidence="5" id="KW-1185">Reference proteome</keyword>
<evidence type="ECO:0000256" key="1">
    <source>
        <dbReference type="SAM" id="Coils"/>
    </source>
</evidence>
<accession>A0A815QXM9</accession>
<evidence type="ECO:0000313" key="4">
    <source>
        <dbReference type="Proteomes" id="UP000663854"/>
    </source>
</evidence>
<evidence type="ECO:0000313" key="5">
    <source>
        <dbReference type="Proteomes" id="UP000663870"/>
    </source>
</evidence>
<proteinExistence type="predicted"/>
<dbReference type="Proteomes" id="UP000663854">
    <property type="component" value="Unassembled WGS sequence"/>
</dbReference>
<keyword evidence="1" id="KW-0175">Coiled coil</keyword>
<feature type="coiled-coil region" evidence="1">
    <location>
        <begin position="5"/>
        <end position="53"/>
    </location>
</feature>
<dbReference type="EMBL" id="CAJNOL010009576">
    <property type="protein sequence ID" value="CAF1644215.1"/>
    <property type="molecule type" value="Genomic_DNA"/>
</dbReference>
<dbReference type="Proteomes" id="UP000663870">
    <property type="component" value="Unassembled WGS sequence"/>
</dbReference>
<evidence type="ECO:0000313" key="2">
    <source>
        <dbReference type="EMBL" id="CAF1468320.1"/>
    </source>
</evidence>
<organism evidence="2 4">
    <name type="scientific">Rotaria sordida</name>
    <dbReference type="NCBI Taxonomy" id="392033"/>
    <lineage>
        <taxon>Eukaryota</taxon>
        <taxon>Metazoa</taxon>
        <taxon>Spiralia</taxon>
        <taxon>Gnathifera</taxon>
        <taxon>Rotifera</taxon>
        <taxon>Eurotatoria</taxon>
        <taxon>Bdelloidea</taxon>
        <taxon>Philodinida</taxon>
        <taxon>Philodinidae</taxon>
        <taxon>Rotaria</taxon>
    </lineage>
</organism>
<gene>
    <name evidence="3" type="ORF">JXQ802_LOCUS53637</name>
    <name evidence="2" type="ORF">PYM288_LOCUS37234</name>
</gene>
<sequence length="219" mass="25227">MRPILEIIQAKNNRLEQLINDQQQQITNIKEQCQSQQRQIDELTTIIKALKDHNDISIKRMLAFEDLVGPHVDLDSYHPIPSNYAGFKWCNGAFMPRQHGETRYPNTGFDTVFKQGQKCVAFNFGCQPMTMRDCRSTFCILSFEATCAFQDEVILNVTSRRAGKTIQTTTFILHYKKLKMFNLNWNNIDELEFLPTGGKQLPTSTDTDKHVILTCLNFG</sequence>
<reference evidence="2" key="1">
    <citation type="submission" date="2021-02" db="EMBL/GenBank/DDBJ databases">
        <authorList>
            <person name="Nowell W R."/>
        </authorList>
    </citation>
    <scope>NUCLEOTIDE SEQUENCE</scope>
</reference>
<comment type="caution">
    <text evidence="2">The sequence shown here is derived from an EMBL/GenBank/DDBJ whole genome shotgun (WGS) entry which is preliminary data.</text>
</comment>
<dbReference type="EMBL" id="CAJNOH010007904">
    <property type="protein sequence ID" value="CAF1468320.1"/>
    <property type="molecule type" value="Genomic_DNA"/>
</dbReference>